<dbReference type="GO" id="GO:0004748">
    <property type="term" value="F:ribonucleoside-diphosphate reductase activity, thioredoxin disulfide as acceptor"/>
    <property type="evidence" value="ECO:0007669"/>
    <property type="project" value="TreeGrafter"/>
</dbReference>
<dbReference type="InterPro" id="IPR034457">
    <property type="entry name" value="Organic_radical-activating"/>
</dbReference>
<evidence type="ECO:0000256" key="6">
    <source>
        <dbReference type="ARBA" id="ARBA00023014"/>
    </source>
</evidence>
<keyword evidence="2" id="KW-0004">4Fe-4S</keyword>
<protein>
    <recommendedName>
        <fullName evidence="7">Anaerobic ribonucleoside-triphosphate reductase-activating protein</fullName>
        <ecNumber evidence="7">1.97.1.-</ecNumber>
    </recommendedName>
</protein>
<dbReference type="InterPro" id="IPR013785">
    <property type="entry name" value="Aldolase_TIM"/>
</dbReference>
<comment type="cofactor">
    <cofactor evidence="1">
        <name>[4Fe-4S] cluster</name>
        <dbReference type="ChEBI" id="CHEBI:49883"/>
    </cofactor>
</comment>
<dbReference type="PIRSF" id="PIRSF000368">
    <property type="entry name" value="NrdG"/>
    <property type="match status" value="1"/>
</dbReference>
<dbReference type="EMBL" id="VULT01000006">
    <property type="protein sequence ID" value="MSS17224.1"/>
    <property type="molecule type" value="Genomic_DNA"/>
</dbReference>
<dbReference type="GO" id="GO:0046872">
    <property type="term" value="F:metal ion binding"/>
    <property type="evidence" value="ECO:0007669"/>
    <property type="project" value="UniProtKB-KW"/>
</dbReference>
<keyword evidence="4" id="KW-0479">Metal-binding</keyword>
<keyword evidence="9" id="KW-1185">Reference proteome</keyword>
<evidence type="ECO:0000256" key="5">
    <source>
        <dbReference type="ARBA" id="ARBA00023004"/>
    </source>
</evidence>
<organism evidence="8 9">
    <name type="scientific">Sodaliphilus pleomorphus</name>
    <dbReference type="NCBI Taxonomy" id="2606626"/>
    <lineage>
        <taxon>Bacteria</taxon>
        <taxon>Pseudomonadati</taxon>
        <taxon>Bacteroidota</taxon>
        <taxon>Bacteroidia</taxon>
        <taxon>Bacteroidales</taxon>
        <taxon>Muribaculaceae</taxon>
        <taxon>Sodaliphilus</taxon>
    </lineage>
</organism>
<keyword evidence="6" id="KW-0411">Iron-sulfur</keyword>
<evidence type="ECO:0000256" key="1">
    <source>
        <dbReference type="ARBA" id="ARBA00001966"/>
    </source>
</evidence>
<dbReference type="SUPFAM" id="SSF102114">
    <property type="entry name" value="Radical SAM enzymes"/>
    <property type="match status" value="1"/>
</dbReference>
<dbReference type="EC" id="1.97.1.-" evidence="7"/>
<gene>
    <name evidence="8" type="primary">nrdG</name>
    <name evidence="8" type="ORF">FYJ29_05530</name>
</gene>
<dbReference type="AlphaFoldDB" id="A0A6L5XE67"/>
<comment type="caution">
    <text evidence="8">The sequence shown here is derived from an EMBL/GenBank/DDBJ whole genome shotgun (WGS) entry which is preliminary data.</text>
</comment>
<sequence length="178" mass="20200">METNDETLRVLRVVEGTSVDGPSLRTSIYVAGCRHACPLCHNPQSWDMNGGERRSIDNLMQVIAYNESPVTLTGGDPLYQPVAVKELVHRIKTELGYNVWCFTGFTWDEIVADPALLDTIREVDVVVEGRFVNSLRDTSLLFRGSSNQRIVDVRSSIDARRLIEWKRDGWESLDDFKI</sequence>
<reference evidence="8 9" key="1">
    <citation type="submission" date="2019-08" db="EMBL/GenBank/DDBJ databases">
        <title>In-depth cultivation of the pig gut microbiome towards novel bacterial diversity and tailored functional studies.</title>
        <authorList>
            <person name="Wylensek D."/>
            <person name="Hitch T.C.A."/>
            <person name="Clavel T."/>
        </authorList>
    </citation>
    <scope>NUCLEOTIDE SEQUENCE [LARGE SCALE GENOMIC DNA]</scope>
    <source>
        <strain evidence="8 9">Oil-RF-744-WCA-WT-10</strain>
    </source>
</reference>
<dbReference type="SFLD" id="SFLDS00029">
    <property type="entry name" value="Radical_SAM"/>
    <property type="match status" value="1"/>
</dbReference>
<dbReference type="SFLD" id="SFLDG01066">
    <property type="entry name" value="organic_radical-activating_enz"/>
    <property type="match status" value="1"/>
</dbReference>
<dbReference type="Proteomes" id="UP000483362">
    <property type="component" value="Unassembled WGS sequence"/>
</dbReference>
<dbReference type="InterPro" id="IPR058240">
    <property type="entry name" value="rSAM_sf"/>
</dbReference>
<dbReference type="InterPro" id="IPR012837">
    <property type="entry name" value="NrdG"/>
</dbReference>
<evidence type="ECO:0000256" key="3">
    <source>
        <dbReference type="ARBA" id="ARBA00022691"/>
    </source>
</evidence>
<keyword evidence="5" id="KW-0408">Iron</keyword>
<dbReference type="Pfam" id="PF13353">
    <property type="entry name" value="Fer4_12"/>
    <property type="match status" value="1"/>
</dbReference>
<accession>A0A6L5XE67</accession>
<evidence type="ECO:0000256" key="4">
    <source>
        <dbReference type="ARBA" id="ARBA00022723"/>
    </source>
</evidence>
<dbReference type="NCBIfam" id="TIGR02491">
    <property type="entry name" value="NrdG"/>
    <property type="match status" value="1"/>
</dbReference>
<dbReference type="InterPro" id="IPR007197">
    <property type="entry name" value="rSAM"/>
</dbReference>
<comment type="function">
    <text evidence="7">Activation of anaerobic ribonucleoside-triphosphate reductase under anaerobic conditions by generation of an organic free radical, using S-adenosylmethionine and reduced flavodoxin as cosubstrates to produce 5'-deoxy-adenosine.</text>
</comment>
<evidence type="ECO:0000256" key="2">
    <source>
        <dbReference type="ARBA" id="ARBA00022485"/>
    </source>
</evidence>
<dbReference type="SFLD" id="SFLDG01063">
    <property type="entry name" value="activating_enzymes__group_1"/>
    <property type="match status" value="1"/>
</dbReference>
<keyword evidence="7" id="KW-0560">Oxidoreductase</keyword>
<proteinExistence type="inferred from homology"/>
<dbReference type="PANTHER" id="PTHR30352">
    <property type="entry name" value="PYRUVATE FORMATE-LYASE-ACTIVATING ENZYME"/>
    <property type="match status" value="1"/>
</dbReference>
<evidence type="ECO:0000313" key="8">
    <source>
        <dbReference type="EMBL" id="MSS17224.1"/>
    </source>
</evidence>
<dbReference type="Gene3D" id="3.20.20.70">
    <property type="entry name" value="Aldolase class I"/>
    <property type="match status" value="1"/>
</dbReference>
<evidence type="ECO:0000313" key="9">
    <source>
        <dbReference type="Proteomes" id="UP000483362"/>
    </source>
</evidence>
<dbReference type="SFLD" id="SFLDF00299">
    <property type="entry name" value="anaerobic_ribonucleoside-triph"/>
    <property type="match status" value="1"/>
</dbReference>
<dbReference type="GO" id="GO:0043365">
    <property type="term" value="F:[formate-C-acetyltransferase]-activating enzyme activity"/>
    <property type="evidence" value="ECO:0007669"/>
    <property type="project" value="InterPro"/>
</dbReference>
<comment type="similarity">
    <text evidence="7">Belongs to the organic radical-activating enzymes family.</text>
</comment>
<name>A0A6L5XE67_9BACT</name>
<dbReference type="PANTHER" id="PTHR30352:SF2">
    <property type="entry name" value="ANAEROBIC RIBONUCLEOSIDE-TRIPHOSPHATE REDUCTASE-ACTIVATING PROTEIN"/>
    <property type="match status" value="1"/>
</dbReference>
<dbReference type="GO" id="GO:0051539">
    <property type="term" value="F:4 iron, 4 sulfur cluster binding"/>
    <property type="evidence" value="ECO:0007669"/>
    <property type="project" value="UniProtKB-KW"/>
</dbReference>
<dbReference type="RefSeq" id="WP_154326525.1">
    <property type="nucleotide sequence ID" value="NZ_CP045696.1"/>
</dbReference>
<evidence type="ECO:0000256" key="7">
    <source>
        <dbReference type="PIRNR" id="PIRNR000368"/>
    </source>
</evidence>
<keyword evidence="3" id="KW-0949">S-adenosyl-L-methionine</keyword>